<accession>A0ABD3QMW2</accession>
<feature type="compositionally biased region" description="Basic residues" evidence="1">
    <location>
        <begin position="578"/>
        <end position="587"/>
    </location>
</feature>
<keyword evidence="3" id="KW-1185">Reference proteome</keyword>
<feature type="region of interest" description="Disordered" evidence="1">
    <location>
        <begin position="59"/>
        <end position="145"/>
    </location>
</feature>
<dbReference type="EMBL" id="JALLPJ020000131">
    <property type="protein sequence ID" value="KAL3801590.1"/>
    <property type="molecule type" value="Genomic_DNA"/>
</dbReference>
<evidence type="ECO:0000256" key="1">
    <source>
        <dbReference type="SAM" id="MobiDB-lite"/>
    </source>
</evidence>
<feature type="compositionally biased region" description="Basic and acidic residues" evidence="1">
    <location>
        <begin position="80"/>
        <end position="91"/>
    </location>
</feature>
<reference evidence="2 3" key="1">
    <citation type="submission" date="2024-10" db="EMBL/GenBank/DDBJ databases">
        <title>Updated reference genomes for cyclostephanoid diatoms.</title>
        <authorList>
            <person name="Roberts W.R."/>
            <person name="Alverson A.J."/>
        </authorList>
    </citation>
    <scope>NUCLEOTIDE SEQUENCE [LARGE SCALE GENOMIC DNA]</scope>
    <source>
        <strain evidence="2 3">AJA010-31</strain>
    </source>
</reference>
<feature type="compositionally biased region" description="Basic and acidic residues" evidence="1">
    <location>
        <begin position="424"/>
        <end position="441"/>
    </location>
</feature>
<dbReference type="AlphaFoldDB" id="A0ABD3QMW2"/>
<feature type="compositionally biased region" description="Basic and acidic residues" evidence="1">
    <location>
        <begin position="521"/>
        <end position="530"/>
    </location>
</feature>
<evidence type="ECO:0000313" key="2">
    <source>
        <dbReference type="EMBL" id="KAL3801590.1"/>
    </source>
</evidence>
<feature type="compositionally biased region" description="Low complexity" evidence="1">
    <location>
        <begin position="337"/>
        <end position="346"/>
    </location>
</feature>
<feature type="compositionally biased region" description="Low complexity" evidence="1">
    <location>
        <begin position="649"/>
        <end position="665"/>
    </location>
</feature>
<name>A0ABD3QMW2_9STRA</name>
<feature type="region of interest" description="Disordered" evidence="1">
    <location>
        <begin position="414"/>
        <end position="680"/>
    </location>
</feature>
<gene>
    <name evidence="2" type="ORF">ACHAWO_001395</name>
</gene>
<sequence length="724" mass="79213">MPTPPPLPETLSSRLLSTIDPSTGLCRHHPTVKLCELIQNNSRWVVRRKICYKCGTSAKGKFHRPGVSVKTSSSAAAAAGDKDVSGSRDNVKSGSTSRNERRLSGASRTRSVSASGDGRRLSVSEDRARSMSRERSRHRLDGRGRTRLSSRDYIVSAVAVTPAVSSTPPVNQQPVAPAAPAVITQPTEQEEDFDESDPIIYIPALLPHEELPPPPPRTEEEAERHAERLEMRRVHDTATANTTVHGKKKGSPAKGEHKKEVIKGGGEHKMENPAEPAGIVVHNKATNHKVASTAAVEPPSMPSAAAMALLESRGKKDRHRHNHHNNDQQNEEEEASETSSISTASAKMYQLEPDEFHSKHPELQGVVVHPSSNLEPPRQIIPSRNRSLSRSKRVATKVGVDPEEECRALVAVPLHQRGRTSRKTIVEPKDKSVMESKDKSGQHHHRSSSTRRSTVDGRAKSVIHPKSSATTATSAVVPTKSSSKSVHVEHHSSKSVSVPHSEIKTLSASSARMSRIRSRSKSRERPKPSDGRAPSSRSVVREGRASRSIAQSRKSTARSSSRHRSSSRSNRKEDHHTVHSKATRRSKVNAGETACTQPLSVSSDEEKKSIRNQELGQQEETEVLYKKRAKKSYDKSMPKRIDCDESKSHASSISSSSTIEESFTYSEDHNEKCEAGAGDKSKKSAMMIQLKDVKGSAVGLANKGRSTLIGLKGTSKKWQSALFM</sequence>
<comment type="caution">
    <text evidence="2">The sequence shown here is derived from an EMBL/GenBank/DDBJ whole genome shotgun (WGS) entry which is preliminary data.</text>
</comment>
<proteinExistence type="predicted"/>
<protein>
    <submittedName>
        <fullName evidence="2">Uncharacterized protein</fullName>
    </submittedName>
</protein>
<feature type="compositionally biased region" description="Low complexity" evidence="1">
    <location>
        <begin position="465"/>
        <end position="485"/>
    </location>
</feature>
<feature type="compositionally biased region" description="Low complexity" evidence="1">
    <location>
        <begin position="66"/>
        <end position="79"/>
    </location>
</feature>
<evidence type="ECO:0000313" key="3">
    <source>
        <dbReference type="Proteomes" id="UP001530400"/>
    </source>
</evidence>
<organism evidence="2 3">
    <name type="scientific">Cyclotella atomus</name>
    <dbReference type="NCBI Taxonomy" id="382360"/>
    <lineage>
        <taxon>Eukaryota</taxon>
        <taxon>Sar</taxon>
        <taxon>Stramenopiles</taxon>
        <taxon>Ochrophyta</taxon>
        <taxon>Bacillariophyta</taxon>
        <taxon>Coscinodiscophyceae</taxon>
        <taxon>Thalassiosirophycidae</taxon>
        <taxon>Stephanodiscales</taxon>
        <taxon>Stephanodiscaceae</taxon>
        <taxon>Cyclotella</taxon>
    </lineage>
</organism>
<dbReference type="Proteomes" id="UP001530400">
    <property type="component" value="Unassembled WGS sequence"/>
</dbReference>
<feature type="compositionally biased region" description="Basic and acidic residues" evidence="1">
    <location>
        <begin position="666"/>
        <end position="680"/>
    </location>
</feature>
<feature type="region of interest" description="Disordered" evidence="1">
    <location>
        <begin position="309"/>
        <end position="401"/>
    </location>
</feature>
<feature type="compositionally biased region" description="Basic and acidic residues" evidence="1">
    <location>
        <begin position="117"/>
        <end position="144"/>
    </location>
</feature>
<feature type="compositionally biased region" description="Basic and acidic residues" evidence="1">
    <location>
        <begin position="631"/>
        <end position="648"/>
    </location>
</feature>